<organism evidence="1">
    <name type="scientific">Magallana gigas</name>
    <name type="common">Pacific oyster</name>
    <name type="synonym">Crassostrea gigas</name>
    <dbReference type="NCBI Taxonomy" id="29159"/>
    <lineage>
        <taxon>Eukaryota</taxon>
        <taxon>Metazoa</taxon>
        <taxon>Spiralia</taxon>
        <taxon>Lophotrochozoa</taxon>
        <taxon>Mollusca</taxon>
        <taxon>Bivalvia</taxon>
        <taxon>Autobranchia</taxon>
        <taxon>Pteriomorphia</taxon>
        <taxon>Ostreida</taxon>
        <taxon>Ostreoidea</taxon>
        <taxon>Ostreidae</taxon>
        <taxon>Magallana</taxon>
    </lineage>
</organism>
<dbReference type="InParanoid" id="K1R8M4"/>
<accession>K1R8M4</accession>
<protein>
    <recommendedName>
        <fullName evidence="2">Ig-like domain-containing protein</fullName>
    </recommendedName>
</protein>
<evidence type="ECO:0000313" key="1">
    <source>
        <dbReference type="EMBL" id="EKC42083.1"/>
    </source>
</evidence>
<name>K1R8M4_MAGGI</name>
<dbReference type="AlphaFoldDB" id="K1R8M4"/>
<gene>
    <name evidence="1" type="ORF">CGI_10025249</name>
</gene>
<sequence length="317" mass="34558">MYSLKFKSLNAETVISMGRSLSPLCLDGVLIQTSSDLTLGVTPLDVRCSPANSELIMYVNSFTLHRNGTPVAKVTYNRAAQNTNLIVLDVTNNRGRYNLTGNVHDSNPVNKFLRVVVPANLTSCLDEANYTCLLNAQDKDHANYEDQVSRYVGVKTASTAIDGIYTPPTGDNMLDPSGGGRFLMGSTYRFTCTGIVGRPPVNLRWCYKQEGEMGFAPLISYTADITESEPEVYQDCNNRRQSFLNYTMATVDMNTVLLCEPASGMYYCGNGAVNKTFVVRAYSPGGGTYSGCNQCQLSIGLLFTLLIVTTSGVVNIP</sequence>
<reference evidence="1" key="1">
    <citation type="journal article" date="2012" name="Nature">
        <title>The oyster genome reveals stress adaptation and complexity of shell formation.</title>
        <authorList>
            <person name="Zhang G."/>
            <person name="Fang X."/>
            <person name="Guo X."/>
            <person name="Li L."/>
            <person name="Luo R."/>
            <person name="Xu F."/>
            <person name="Yang P."/>
            <person name="Zhang L."/>
            <person name="Wang X."/>
            <person name="Qi H."/>
            <person name="Xiong Z."/>
            <person name="Que H."/>
            <person name="Xie Y."/>
            <person name="Holland P.W."/>
            <person name="Paps J."/>
            <person name="Zhu Y."/>
            <person name="Wu F."/>
            <person name="Chen Y."/>
            <person name="Wang J."/>
            <person name="Peng C."/>
            <person name="Meng J."/>
            <person name="Yang L."/>
            <person name="Liu J."/>
            <person name="Wen B."/>
            <person name="Zhang N."/>
            <person name="Huang Z."/>
            <person name="Zhu Q."/>
            <person name="Feng Y."/>
            <person name="Mount A."/>
            <person name="Hedgecock D."/>
            <person name="Xu Z."/>
            <person name="Liu Y."/>
            <person name="Domazet-Loso T."/>
            <person name="Du Y."/>
            <person name="Sun X."/>
            <person name="Zhang S."/>
            <person name="Liu B."/>
            <person name="Cheng P."/>
            <person name="Jiang X."/>
            <person name="Li J."/>
            <person name="Fan D."/>
            <person name="Wang W."/>
            <person name="Fu W."/>
            <person name="Wang T."/>
            <person name="Wang B."/>
            <person name="Zhang J."/>
            <person name="Peng Z."/>
            <person name="Li Y."/>
            <person name="Li N."/>
            <person name="Wang J."/>
            <person name="Chen M."/>
            <person name="He Y."/>
            <person name="Tan F."/>
            <person name="Song X."/>
            <person name="Zheng Q."/>
            <person name="Huang R."/>
            <person name="Yang H."/>
            <person name="Du X."/>
            <person name="Chen L."/>
            <person name="Yang M."/>
            <person name="Gaffney P.M."/>
            <person name="Wang S."/>
            <person name="Luo L."/>
            <person name="She Z."/>
            <person name="Ming Y."/>
            <person name="Huang W."/>
            <person name="Zhang S."/>
            <person name="Huang B."/>
            <person name="Zhang Y."/>
            <person name="Qu T."/>
            <person name="Ni P."/>
            <person name="Miao G."/>
            <person name="Wang J."/>
            <person name="Wang Q."/>
            <person name="Steinberg C.E."/>
            <person name="Wang H."/>
            <person name="Li N."/>
            <person name="Qian L."/>
            <person name="Zhang G."/>
            <person name="Li Y."/>
            <person name="Yang H."/>
            <person name="Liu X."/>
            <person name="Wang J."/>
            <person name="Yin Y."/>
            <person name="Wang J."/>
        </authorList>
    </citation>
    <scope>NUCLEOTIDE SEQUENCE [LARGE SCALE GENOMIC DNA]</scope>
    <source>
        <strain evidence="1">05x7-T-G4-1.051#20</strain>
    </source>
</reference>
<dbReference type="EMBL" id="JH816850">
    <property type="protein sequence ID" value="EKC42083.1"/>
    <property type="molecule type" value="Genomic_DNA"/>
</dbReference>
<evidence type="ECO:0008006" key="2">
    <source>
        <dbReference type="Google" id="ProtNLM"/>
    </source>
</evidence>
<dbReference type="HOGENOM" id="CLU_877864_0_0_1"/>
<proteinExistence type="predicted"/>